<gene>
    <name evidence="12" type="primary">trxA</name>
    <name evidence="12" type="ORF">HF878_00200</name>
</gene>
<accession>A0A848B333</accession>
<dbReference type="NCBIfam" id="TIGR01068">
    <property type="entry name" value="thioredoxin"/>
    <property type="match status" value="1"/>
</dbReference>
<dbReference type="PROSITE" id="PS00194">
    <property type="entry name" value="THIOREDOXIN_1"/>
    <property type="match status" value="1"/>
</dbReference>
<evidence type="ECO:0000256" key="3">
    <source>
        <dbReference type="ARBA" id="ARBA00022448"/>
    </source>
</evidence>
<evidence type="ECO:0000256" key="4">
    <source>
        <dbReference type="ARBA" id="ARBA00022982"/>
    </source>
</evidence>
<keyword evidence="5 10" id="KW-1015">Disulfide bond</keyword>
<feature type="site" description="Deprotonates C-terminal active site Cys" evidence="9">
    <location>
        <position position="25"/>
    </location>
</feature>
<feature type="active site" description="Nucleophile" evidence="9">
    <location>
        <position position="34"/>
    </location>
</feature>
<dbReference type="GO" id="GO:0015035">
    <property type="term" value="F:protein-disulfide reductase activity"/>
    <property type="evidence" value="ECO:0007669"/>
    <property type="project" value="UniProtKB-UniRule"/>
</dbReference>
<organism evidence="12 13">
    <name type="scientific">Selenomonas bovis</name>
    <dbReference type="NCBI Taxonomy" id="416586"/>
    <lineage>
        <taxon>Bacteria</taxon>
        <taxon>Bacillati</taxon>
        <taxon>Bacillota</taxon>
        <taxon>Negativicutes</taxon>
        <taxon>Selenomonadales</taxon>
        <taxon>Selenomonadaceae</taxon>
        <taxon>Selenomonas</taxon>
    </lineage>
</organism>
<evidence type="ECO:0000256" key="5">
    <source>
        <dbReference type="ARBA" id="ARBA00023157"/>
    </source>
</evidence>
<evidence type="ECO:0000256" key="10">
    <source>
        <dbReference type="PIRSR" id="PIRSR000077-4"/>
    </source>
</evidence>
<evidence type="ECO:0000256" key="7">
    <source>
        <dbReference type="NCBIfam" id="TIGR01068"/>
    </source>
</evidence>
<evidence type="ECO:0000256" key="6">
    <source>
        <dbReference type="ARBA" id="ARBA00023284"/>
    </source>
</evidence>
<dbReference type="Gene3D" id="3.40.30.10">
    <property type="entry name" value="Glutaredoxin"/>
    <property type="match status" value="1"/>
</dbReference>
<dbReference type="GO" id="GO:0005829">
    <property type="term" value="C:cytosol"/>
    <property type="evidence" value="ECO:0007669"/>
    <property type="project" value="TreeGrafter"/>
</dbReference>
<evidence type="ECO:0000256" key="9">
    <source>
        <dbReference type="PIRSR" id="PIRSR000077-1"/>
    </source>
</evidence>
<name>A0A848B333_9FIRM</name>
<dbReference type="PRINTS" id="PR00421">
    <property type="entry name" value="THIOREDOXIN"/>
</dbReference>
<dbReference type="InterPro" id="IPR005746">
    <property type="entry name" value="Thioredoxin"/>
</dbReference>
<evidence type="ECO:0000313" key="13">
    <source>
        <dbReference type="Proteomes" id="UP000543804"/>
    </source>
</evidence>
<dbReference type="InterPro" id="IPR036249">
    <property type="entry name" value="Thioredoxin-like_sf"/>
</dbReference>
<dbReference type="Proteomes" id="UP000543804">
    <property type="component" value="Unassembled WGS sequence"/>
</dbReference>
<feature type="site" description="Contributes to redox potential value" evidence="9">
    <location>
        <position position="32"/>
    </location>
</feature>
<keyword evidence="4" id="KW-0249">Electron transport</keyword>
<feature type="domain" description="Thioredoxin" evidence="11">
    <location>
        <begin position="1"/>
        <end position="102"/>
    </location>
</feature>
<feature type="disulfide bond" description="Redox-active" evidence="10">
    <location>
        <begin position="31"/>
        <end position="34"/>
    </location>
</feature>
<dbReference type="RefSeq" id="WP_019542669.1">
    <property type="nucleotide sequence ID" value="NZ_JABAFA010000001.1"/>
</dbReference>
<proteinExistence type="inferred from homology"/>
<dbReference type="PANTHER" id="PTHR45663">
    <property type="entry name" value="GEO12009P1"/>
    <property type="match status" value="1"/>
</dbReference>
<comment type="similarity">
    <text evidence="1 8">Belongs to the thioredoxin family.</text>
</comment>
<sequence length="102" mass="11232">MAAVELTQENFEQEVLKAEGKVLVDFWAPWCGPCRMLSPVVDQVAAAHPELKVGKVNVDEQPELAEQFQVMSIPMLIVFEGGRQGKQSVGLIPKEQVEALLS</sequence>
<evidence type="ECO:0000259" key="11">
    <source>
        <dbReference type="PROSITE" id="PS51352"/>
    </source>
</evidence>
<dbReference type="Pfam" id="PF00085">
    <property type="entry name" value="Thioredoxin"/>
    <property type="match status" value="1"/>
</dbReference>
<dbReference type="InterPro" id="IPR013766">
    <property type="entry name" value="Thioredoxin_domain"/>
</dbReference>
<dbReference type="SUPFAM" id="SSF52833">
    <property type="entry name" value="Thioredoxin-like"/>
    <property type="match status" value="1"/>
</dbReference>
<dbReference type="PIRSF" id="PIRSF000077">
    <property type="entry name" value="Thioredoxin"/>
    <property type="match status" value="1"/>
</dbReference>
<dbReference type="FunFam" id="3.40.30.10:FF:000001">
    <property type="entry name" value="Thioredoxin"/>
    <property type="match status" value="1"/>
</dbReference>
<evidence type="ECO:0000256" key="8">
    <source>
        <dbReference type="PIRNR" id="PIRNR000077"/>
    </source>
</evidence>
<dbReference type="CDD" id="cd02947">
    <property type="entry name" value="TRX_family"/>
    <property type="match status" value="1"/>
</dbReference>
<dbReference type="PANTHER" id="PTHR45663:SF11">
    <property type="entry name" value="GEO12009P1"/>
    <property type="match status" value="1"/>
</dbReference>
<evidence type="ECO:0000313" key="12">
    <source>
        <dbReference type="EMBL" id="NMD97906.1"/>
    </source>
</evidence>
<evidence type="ECO:0000256" key="2">
    <source>
        <dbReference type="ARBA" id="ARBA00020570"/>
    </source>
</evidence>
<keyword evidence="3" id="KW-0813">Transport</keyword>
<comment type="caution">
    <text evidence="12">The sequence shown here is derived from an EMBL/GenBank/DDBJ whole genome shotgun (WGS) entry which is preliminary data.</text>
</comment>
<keyword evidence="6 10" id="KW-0676">Redox-active center</keyword>
<dbReference type="AlphaFoldDB" id="A0A848B333"/>
<feature type="site" description="Contributes to redox potential value" evidence="9">
    <location>
        <position position="33"/>
    </location>
</feature>
<keyword evidence="13" id="KW-1185">Reference proteome</keyword>
<dbReference type="GO" id="GO:0045454">
    <property type="term" value="P:cell redox homeostasis"/>
    <property type="evidence" value="ECO:0007669"/>
    <property type="project" value="TreeGrafter"/>
</dbReference>
<reference evidence="12 13" key="1">
    <citation type="submission" date="2020-04" db="EMBL/GenBank/DDBJ databases">
        <authorList>
            <person name="Hitch T.C.A."/>
            <person name="Wylensek D."/>
            <person name="Clavel T."/>
        </authorList>
    </citation>
    <scope>NUCLEOTIDE SEQUENCE [LARGE SCALE GENOMIC DNA]</scope>
    <source>
        <strain evidence="12 13">PG-130-P53-12</strain>
    </source>
</reference>
<feature type="active site" description="Nucleophile" evidence="9">
    <location>
        <position position="31"/>
    </location>
</feature>
<evidence type="ECO:0000256" key="1">
    <source>
        <dbReference type="ARBA" id="ARBA00008987"/>
    </source>
</evidence>
<dbReference type="PROSITE" id="PS51352">
    <property type="entry name" value="THIOREDOXIN_2"/>
    <property type="match status" value="1"/>
</dbReference>
<protein>
    <recommendedName>
        <fullName evidence="2 7">Thioredoxin</fullName>
    </recommendedName>
</protein>
<dbReference type="EMBL" id="JABAFA010000001">
    <property type="protein sequence ID" value="NMD97906.1"/>
    <property type="molecule type" value="Genomic_DNA"/>
</dbReference>
<dbReference type="InterPro" id="IPR017937">
    <property type="entry name" value="Thioredoxin_CS"/>
</dbReference>